<gene>
    <name evidence="2" type="ORF">SDC9_70887</name>
</gene>
<proteinExistence type="predicted"/>
<keyword evidence="1" id="KW-0812">Transmembrane</keyword>
<dbReference type="EMBL" id="VSSQ01004255">
    <property type="protein sequence ID" value="MPM24405.1"/>
    <property type="molecule type" value="Genomic_DNA"/>
</dbReference>
<evidence type="ECO:0000313" key="2">
    <source>
        <dbReference type="EMBL" id="MPM24405.1"/>
    </source>
</evidence>
<comment type="caution">
    <text evidence="2">The sequence shown here is derived from an EMBL/GenBank/DDBJ whole genome shotgun (WGS) entry which is preliminary data.</text>
</comment>
<keyword evidence="1" id="KW-1133">Transmembrane helix</keyword>
<protein>
    <submittedName>
        <fullName evidence="2">Uncharacterized protein</fullName>
    </submittedName>
</protein>
<organism evidence="2">
    <name type="scientific">bioreactor metagenome</name>
    <dbReference type="NCBI Taxonomy" id="1076179"/>
    <lineage>
        <taxon>unclassified sequences</taxon>
        <taxon>metagenomes</taxon>
        <taxon>ecological metagenomes</taxon>
    </lineage>
</organism>
<feature type="transmembrane region" description="Helical" evidence="1">
    <location>
        <begin position="27"/>
        <end position="47"/>
    </location>
</feature>
<evidence type="ECO:0000256" key="1">
    <source>
        <dbReference type="SAM" id="Phobius"/>
    </source>
</evidence>
<keyword evidence="1" id="KW-0472">Membrane</keyword>
<dbReference type="AlphaFoldDB" id="A0A644Y771"/>
<sequence>MRKTDSLGHAFCPSPFYGREGSSMSVAPMKIIFAAIATALVLFAVGCGKEAKSVPRQVNGVRLVDRRTLPLYTVK</sequence>
<accession>A0A644Y771</accession>
<reference evidence="2" key="1">
    <citation type="submission" date="2019-08" db="EMBL/GenBank/DDBJ databases">
        <authorList>
            <person name="Kucharzyk K."/>
            <person name="Murdoch R.W."/>
            <person name="Higgins S."/>
            <person name="Loffler F."/>
        </authorList>
    </citation>
    <scope>NUCLEOTIDE SEQUENCE</scope>
</reference>
<name>A0A644Y771_9ZZZZ</name>